<protein>
    <submittedName>
        <fullName evidence="7">N-acetylglucosamine-6-phosphate deacetylase</fullName>
        <ecNumber evidence="7">3.5.1.25</ecNumber>
    </submittedName>
</protein>
<dbReference type="EMBL" id="SSTI01000002">
    <property type="protein sequence ID" value="THG41694.1"/>
    <property type="molecule type" value="Genomic_DNA"/>
</dbReference>
<accession>A0ABY2QKR2</accession>
<dbReference type="GO" id="GO:0008448">
    <property type="term" value="F:N-acetylglucosamine-6-phosphate deacetylase activity"/>
    <property type="evidence" value="ECO:0007669"/>
    <property type="project" value="UniProtKB-EC"/>
</dbReference>
<dbReference type="InterPro" id="IPR003764">
    <property type="entry name" value="GlcNAc_6-P_deAcase"/>
</dbReference>
<dbReference type="Proteomes" id="UP000308038">
    <property type="component" value="Unassembled WGS sequence"/>
</dbReference>
<evidence type="ECO:0000259" key="6">
    <source>
        <dbReference type="Pfam" id="PF01979"/>
    </source>
</evidence>
<dbReference type="SUPFAM" id="SSF51338">
    <property type="entry name" value="Composite domain of metallo-dependent hydrolases"/>
    <property type="match status" value="1"/>
</dbReference>
<evidence type="ECO:0000256" key="2">
    <source>
        <dbReference type="ARBA" id="ARBA00022723"/>
    </source>
</evidence>
<evidence type="ECO:0000256" key="5">
    <source>
        <dbReference type="PIRNR" id="PIRNR038994"/>
    </source>
</evidence>
<proteinExistence type="inferred from homology"/>
<feature type="domain" description="Amidohydrolase-related" evidence="6">
    <location>
        <begin position="49"/>
        <end position="374"/>
    </location>
</feature>
<dbReference type="Pfam" id="PF01979">
    <property type="entry name" value="Amidohydro_1"/>
    <property type="match status" value="1"/>
</dbReference>
<dbReference type="PANTHER" id="PTHR11113:SF14">
    <property type="entry name" value="N-ACETYLGLUCOSAMINE-6-PHOSPHATE DEACETYLASE"/>
    <property type="match status" value="1"/>
</dbReference>
<keyword evidence="4 5" id="KW-0119">Carbohydrate metabolism</keyword>
<dbReference type="EC" id="3.5.1.25" evidence="7"/>
<dbReference type="Gene3D" id="3.20.20.140">
    <property type="entry name" value="Metal-dependent hydrolases"/>
    <property type="match status" value="1"/>
</dbReference>
<comment type="similarity">
    <text evidence="1 5">Belongs to the metallo-dependent hydrolases superfamily. NagA family.</text>
</comment>
<keyword evidence="2" id="KW-0479">Metal-binding</keyword>
<evidence type="ECO:0000313" key="8">
    <source>
        <dbReference type="Proteomes" id="UP000308038"/>
    </source>
</evidence>
<dbReference type="SUPFAM" id="SSF51556">
    <property type="entry name" value="Metallo-dependent hydrolases"/>
    <property type="match status" value="1"/>
</dbReference>
<organism evidence="7 8">
    <name type="scientific">Sphingomonas olei</name>
    <dbReference type="NCBI Taxonomy" id="1886787"/>
    <lineage>
        <taxon>Bacteria</taxon>
        <taxon>Pseudomonadati</taxon>
        <taxon>Pseudomonadota</taxon>
        <taxon>Alphaproteobacteria</taxon>
        <taxon>Sphingomonadales</taxon>
        <taxon>Sphingomonadaceae</taxon>
        <taxon>Sphingomonas</taxon>
    </lineage>
</organism>
<dbReference type="RefSeq" id="WP_136450819.1">
    <property type="nucleotide sequence ID" value="NZ_SSTI01000002.1"/>
</dbReference>
<evidence type="ECO:0000313" key="7">
    <source>
        <dbReference type="EMBL" id="THG41694.1"/>
    </source>
</evidence>
<dbReference type="InterPro" id="IPR011059">
    <property type="entry name" value="Metal-dep_hydrolase_composite"/>
</dbReference>
<evidence type="ECO:0000256" key="4">
    <source>
        <dbReference type="ARBA" id="ARBA00023277"/>
    </source>
</evidence>
<dbReference type="Gene3D" id="2.30.40.10">
    <property type="entry name" value="Urease, subunit C, domain 1"/>
    <property type="match status" value="1"/>
</dbReference>
<dbReference type="InterPro" id="IPR032466">
    <property type="entry name" value="Metal_Hydrolase"/>
</dbReference>
<dbReference type="CDD" id="cd00854">
    <property type="entry name" value="NagA"/>
    <property type="match status" value="1"/>
</dbReference>
<dbReference type="PANTHER" id="PTHR11113">
    <property type="entry name" value="N-ACETYLGLUCOSAMINE-6-PHOSPHATE DEACETYLASE"/>
    <property type="match status" value="1"/>
</dbReference>
<dbReference type="InterPro" id="IPR006680">
    <property type="entry name" value="Amidohydro-rel"/>
</dbReference>
<evidence type="ECO:0000256" key="3">
    <source>
        <dbReference type="ARBA" id="ARBA00022801"/>
    </source>
</evidence>
<reference evidence="7 8" key="1">
    <citation type="submission" date="2019-04" db="EMBL/GenBank/DDBJ databases">
        <title>Microbes associate with the intestines of laboratory mice.</title>
        <authorList>
            <person name="Navarre W."/>
            <person name="Wong E."/>
            <person name="Huang K.C."/>
            <person name="Tropini C."/>
            <person name="Ng K."/>
            <person name="Yu B."/>
        </authorList>
    </citation>
    <scope>NUCLEOTIDE SEQUENCE [LARGE SCALE GENOMIC DNA]</scope>
    <source>
        <strain evidence="7 8">NM83_B4-11</strain>
    </source>
</reference>
<evidence type="ECO:0000256" key="1">
    <source>
        <dbReference type="ARBA" id="ARBA00010716"/>
    </source>
</evidence>
<comment type="caution">
    <text evidence="7">The sequence shown here is derived from an EMBL/GenBank/DDBJ whole genome shotgun (WGS) entry which is preliminary data.</text>
</comment>
<gene>
    <name evidence="7" type="primary">nagA</name>
    <name evidence="7" type="ORF">E5988_04140</name>
</gene>
<keyword evidence="8" id="KW-1185">Reference proteome</keyword>
<keyword evidence="3 5" id="KW-0378">Hydrolase</keyword>
<sequence length="389" mass="39969">MSKILFENGTVVLGEGRVVDRLLIEGGRVADAGTDAAGAERVDLGGGWLLPGFIDTQVNGGGGVLFNDDPSVATIATIGAAHARFGTTGFLPTLISDTIDKIDRAMRATEQAIAAGVPGVLGIHIEGPFLNPRRRGTHDAAHFTRLDAEKIALLSSLTHGRTLVTLAPEMTTTAHIRELVAAGVIVAAGHSDADYATMRGAFDAGVTGVTHLFNAMSPLHHRKPGVVGAAIENQTAYAGLIVDGRHVAPAALRIALAARPHDRFMLVTDAMPPVGTDADHFVLQGKTIRIEQGVCVEEDGTLAGSALDMATAVGNAVRLLGLDVADASMMASGAPAAFLGLGDRGALLPGLRADLAWLGANFRPRGTWIGGERVAAGASAAASRTATTA</sequence>
<dbReference type="NCBIfam" id="TIGR00221">
    <property type="entry name" value="nagA"/>
    <property type="match status" value="1"/>
</dbReference>
<dbReference type="PIRSF" id="PIRSF038994">
    <property type="entry name" value="NagA"/>
    <property type="match status" value="1"/>
</dbReference>
<name>A0ABY2QKR2_9SPHN</name>